<dbReference type="EMBL" id="MU157994">
    <property type="protein sequence ID" value="KAF9521739.1"/>
    <property type="molecule type" value="Genomic_DNA"/>
</dbReference>
<keyword evidence="1" id="KW-0812">Transmembrane</keyword>
<name>A0A9P6E3C3_9AGAR</name>
<protein>
    <submittedName>
        <fullName evidence="2">Uncharacterized protein</fullName>
    </submittedName>
</protein>
<keyword evidence="1" id="KW-1133">Transmembrane helix</keyword>
<dbReference type="AlphaFoldDB" id="A0A9P6E3C3"/>
<keyword evidence="1" id="KW-0472">Membrane</keyword>
<evidence type="ECO:0000256" key="1">
    <source>
        <dbReference type="SAM" id="Phobius"/>
    </source>
</evidence>
<dbReference type="Proteomes" id="UP000807306">
    <property type="component" value="Unassembled WGS sequence"/>
</dbReference>
<accession>A0A9P6E3C3</accession>
<reference evidence="2" key="1">
    <citation type="submission" date="2020-11" db="EMBL/GenBank/DDBJ databases">
        <authorList>
            <consortium name="DOE Joint Genome Institute"/>
            <person name="Ahrendt S."/>
            <person name="Riley R."/>
            <person name="Andreopoulos W."/>
            <person name="Labutti K."/>
            <person name="Pangilinan J."/>
            <person name="Ruiz-Duenas F.J."/>
            <person name="Barrasa J.M."/>
            <person name="Sanchez-Garcia M."/>
            <person name="Camarero S."/>
            <person name="Miyauchi S."/>
            <person name="Serrano A."/>
            <person name="Linde D."/>
            <person name="Babiker R."/>
            <person name="Drula E."/>
            <person name="Ayuso-Fernandez I."/>
            <person name="Pacheco R."/>
            <person name="Padilla G."/>
            <person name="Ferreira P."/>
            <person name="Barriuso J."/>
            <person name="Kellner H."/>
            <person name="Castanera R."/>
            <person name="Alfaro M."/>
            <person name="Ramirez L."/>
            <person name="Pisabarro A.G."/>
            <person name="Kuo A."/>
            <person name="Tritt A."/>
            <person name="Lipzen A."/>
            <person name="He G."/>
            <person name="Yan M."/>
            <person name="Ng V."/>
            <person name="Cullen D."/>
            <person name="Martin F."/>
            <person name="Rosso M.-N."/>
            <person name="Henrissat B."/>
            <person name="Hibbett D."/>
            <person name="Martinez A.T."/>
            <person name="Grigoriev I.V."/>
        </authorList>
    </citation>
    <scope>NUCLEOTIDE SEQUENCE</scope>
    <source>
        <strain evidence="2">CBS 506.95</strain>
    </source>
</reference>
<gene>
    <name evidence="2" type="ORF">CPB83DRAFT_184615</name>
</gene>
<sequence length="106" mass="12115">MNDLLALQALRVGARHLDWHQRPVEAWGGLLVSVVMLKQNRLRPPELPLRETFSSLPHSLSPPIALRCTLLGVATTIFPILMLRIFDCTKHTRALVRFERERVVLT</sequence>
<evidence type="ECO:0000313" key="3">
    <source>
        <dbReference type="Proteomes" id="UP000807306"/>
    </source>
</evidence>
<keyword evidence="3" id="KW-1185">Reference proteome</keyword>
<proteinExistence type="predicted"/>
<organism evidence="2 3">
    <name type="scientific">Crepidotus variabilis</name>
    <dbReference type="NCBI Taxonomy" id="179855"/>
    <lineage>
        <taxon>Eukaryota</taxon>
        <taxon>Fungi</taxon>
        <taxon>Dikarya</taxon>
        <taxon>Basidiomycota</taxon>
        <taxon>Agaricomycotina</taxon>
        <taxon>Agaricomycetes</taxon>
        <taxon>Agaricomycetidae</taxon>
        <taxon>Agaricales</taxon>
        <taxon>Agaricineae</taxon>
        <taxon>Crepidotaceae</taxon>
        <taxon>Crepidotus</taxon>
    </lineage>
</organism>
<feature type="transmembrane region" description="Helical" evidence="1">
    <location>
        <begin position="64"/>
        <end position="83"/>
    </location>
</feature>
<comment type="caution">
    <text evidence="2">The sequence shown here is derived from an EMBL/GenBank/DDBJ whole genome shotgun (WGS) entry which is preliminary data.</text>
</comment>
<evidence type="ECO:0000313" key="2">
    <source>
        <dbReference type="EMBL" id="KAF9521739.1"/>
    </source>
</evidence>